<dbReference type="InterPro" id="IPR011009">
    <property type="entry name" value="Kinase-like_dom_sf"/>
</dbReference>
<dbReference type="GO" id="GO:0004674">
    <property type="term" value="F:protein serine/threonine kinase activity"/>
    <property type="evidence" value="ECO:0007669"/>
    <property type="project" value="UniProtKB-EC"/>
</dbReference>
<dbReference type="EMBL" id="VWZE01000360">
    <property type="protein sequence ID" value="NXF84737.1"/>
    <property type="molecule type" value="Genomic_DNA"/>
</dbReference>
<name>A0A7K8X1E5_9PICI</name>
<feature type="domain" description="Protein kinase" evidence="5">
    <location>
        <begin position="1"/>
        <end position="77"/>
    </location>
</feature>
<dbReference type="Pfam" id="PF00069">
    <property type="entry name" value="Pkinase"/>
    <property type="match status" value="1"/>
</dbReference>
<comment type="similarity">
    <text evidence="1">Belongs to the protein kinase superfamily. STE Ser/Thr protein kinase family. STE20 subfamily.</text>
</comment>
<reference evidence="6 7" key="1">
    <citation type="submission" date="2019-09" db="EMBL/GenBank/DDBJ databases">
        <title>Bird 10,000 Genomes (B10K) Project - Family phase.</title>
        <authorList>
            <person name="Zhang G."/>
        </authorList>
    </citation>
    <scope>NUCLEOTIDE SEQUENCE [LARGE SCALE GENOMIC DNA]</scope>
    <source>
        <strain evidence="6">B10K-DU-001-04</strain>
        <tissue evidence="6">Muscle</tissue>
    </source>
</reference>
<dbReference type="Gene3D" id="3.30.200.20">
    <property type="entry name" value="Phosphorylase Kinase, domain 1"/>
    <property type="match status" value="1"/>
</dbReference>
<keyword evidence="6" id="KW-0808">Transferase</keyword>
<feature type="non-terminal residue" evidence="6">
    <location>
        <position position="77"/>
    </location>
</feature>
<dbReference type="AlphaFoldDB" id="A0A7K8X1E5"/>
<feature type="non-terminal residue" evidence="6">
    <location>
        <position position="1"/>
    </location>
</feature>
<dbReference type="GO" id="GO:0005524">
    <property type="term" value="F:ATP binding"/>
    <property type="evidence" value="ECO:0007669"/>
    <property type="project" value="UniProtKB-KW"/>
</dbReference>
<dbReference type="OrthoDB" id="8693905at2759"/>
<protein>
    <recommendedName>
        <fullName evidence="2">non-specific serine/threonine protein kinase</fullName>
        <ecNumber evidence="2">2.7.11.1</ecNumber>
    </recommendedName>
</protein>
<dbReference type="Proteomes" id="UP000583613">
    <property type="component" value="Unassembled WGS sequence"/>
</dbReference>
<evidence type="ECO:0000313" key="7">
    <source>
        <dbReference type="Proteomes" id="UP000583613"/>
    </source>
</evidence>
<accession>A0A7K8X1E5</accession>
<keyword evidence="3" id="KW-0547">Nucleotide-binding</keyword>
<dbReference type="EC" id="2.7.11.1" evidence="2"/>
<gene>
    <name evidence="6" type="primary">Pak3_0</name>
    <name evidence="6" type="ORF">EUBBOU_R05985</name>
</gene>
<dbReference type="SUPFAM" id="SSF56112">
    <property type="entry name" value="Protein kinase-like (PK-like)"/>
    <property type="match status" value="1"/>
</dbReference>
<evidence type="ECO:0000256" key="1">
    <source>
        <dbReference type="ARBA" id="ARBA00008874"/>
    </source>
</evidence>
<dbReference type="PROSITE" id="PS50011">
    <property type="entry name" value="PROTEIN_KINASE_DOM"/>
    <property type="match status" value="1"/>
</dbReference>
<evidence type="ECO:0000256" key="4">
    <source>
        <dbReference type="ARBA" id="ARBA00022840"/>
    </source>
</evidence>
<dbReference type="PANTHER" id="PTHR45832:SF22">
    <property type="entry name" value="SERINE_THREONINE-PROTEIN KINASE SAMKA-RELATED"/>
    <property type="match status" value="1"/>
</dbReference>
<keyword evidence="4" id="KW-0067">ATP-binding</keyword>
<dbReference type="PANTHER" id="PTHR45832">
    <property type="entry name" value="SERINE/THREONINE-PROTEIN KINASE SAMKA-RELATED-RELATED"/>
    <property type="match status" value="1"/>
</dbReference>
<dbReference type="InterPro" id="IPR000719">
    <property type="entry name" value="Prot_kinase_dom"/>
</dbReference>
<comment type="caution">
    <text evidence="6">The sequence shown here is derived from an EMBL/GenBank/DDBJ whole genome shotgun (WGS) entry which is preliminary data.</text>
</comment>
<proteinExistence type="inferred from homology"/>
<evidence type="ECO:0000313" key="6">
    <source>
        <dbReference type="EMBL" id="NXF84737.1"/>
    </source>
</evidence>
<keyword evidence="6" id="KW-0418">Kinase</keyword>
<evidence type="ECO:0000256" key="3">
    <source>
        <dbReference type="ARBA" id="ARBA00022741"/>
    </source>
</evidence>
<evidence type="ECO:0000256" key="2">
    <source>
        <dbReference type="ARBA" id="ARBA00012513"/>
    </source>
</evidence>
<organism evidence="6 7">
    <name type="scientific">Eubucco bourcierii</name>
    <name type="common">red-headed barbet</name>
    <dbReference type="NCBI Taxonomy" id="91767"/>
    <lineage>
        <taxon>Eukaryota</taxon>
        <taxon>Metazoa</taxon>
        <taxon>Chordata</taxon>
        <taxon>Craniata</taxon>
        <taxon>Vertebrata</taxon>
        <taxon>Euteleostomi</taxon>
        <taxon>Archelosauria</taxon>
        <taxon>Archosauria</taxon>
        <taxon>Dinosauria</taxon>
        <taxon>Saurischia</taxon>
        <taxon>Theropoda</taxon>
        <taxon>Coelurosauria</taxon>
        <taxon>Aves</taxon>
        <taxon>Neognathae</taxon>
        <taxon>Neoaves</taxon>
        <taxon>Telluraves</taxon>
        <taxon>Coraciimorphae</taxon>
        <taxon>Piciformes</taxon>
        <taxon>Ramphastidae</taxon>
        <taxon>Eubucco</taxon>
    </lineage>
</organism>
<keyword evidence="7" id="KW-1185">Reference proteome</keyword>
<sequence length="77" mass="8818">QVAIKHMNIRKESKRVLMNEILIVKEHKNLNIVNYLDSYVVGNELWLVLECLDGGSLDDVLTAMYTEEGQIVAVCRE</sequence>
<dbReference type="InterPro" id="IPR051931">
    <property type="entry name" value="PAK3-like"/>
</dbReference>
<evidence type="ECO:0000259" key="5">
    <source>
        <dbReference type="PROSITE" id="PS50011"/>
    </source>
</evidence>